<accession>A0A1G6XYI9</accession>
<dbReference type="Gene3D" id="3.40.50.300">
    <property type="entry name" value="P-loop containing nucleotide triphosphate hydrolases"/>
    <property type="match status" value="1"/>
</dbReference>
<sequence>MAEALFHTTIFQQLQEELLLLQGLRAPLDAELQETGLGIINQSFPHRAFPVSAVHELMSSSAEDAAATTGFIAGLLGTLMQRGSCLWVSRHRNIFPPALSFFGITPDQVLFVEAPDPKKALWSIEEGLKCATLAAVVGEVQELSFTASRRLQLAVEKSRVTGFIHHRTNRVAGNLACVSRWRIRPIASIPPEGLPGVGFPGWNVELCKIRNGRPGKWNVQWTPQGFSVLPEKVEEQAAVIKKAG</sequence>
<proteinExistence type="predicted"/>
<dbReference type="EMBL" id="FMZO01000014">
    <property type="protein sequence ID" value="SDD83092.1"/>
    <property type="molecule type" value="Genomic_DNA"/>
</dbReference>
<dbReference type="InterPro" id="IPR017026">
    <property type="entry name" value="ImuA"/>
</dbReference>
<protein>
    <submittedName>
        <fullName evidence="1">Protein ImuA</fullName>
    </submittedName>
</protein>
<dbReference type="Proteomes" id="UP000198757">
    <property type="component" value="Unassembled WGS sequence"/>
</dbReference>
<evidence type="ECO:0000313" key="1">
    <source>
        <dbReference type="EMBL" id="SDD83092.1"/>
    </source>
</evidence>
<keyword evidence="2" id="KW-1185">Reference proteome</keyword>
<dbReference type="AlphaFoldDB" id="A0A1G6XYI9"/>
<dbReference type="SUPFAM" id="SSF52540">
    <property type="entry name" value="P-loop containing nucleoside triphosphate hydrolases"/>
    <property type="match status" value="1"/>
</dbReference>
<dbReference type="RefSeq" id="WP_090392041.1">
    <property type="nucleotide sequence ID" value="NZ_FMZO01000014.1"/>
</dbReference>
<dbReference type="STRING" id="1285928.SAMN04487894_11463"/>
<dbReference type="OrthoDB" id="836928at2"/>
<dbReference type="PIRSF" id="PIRSF034285">
    <property type="entry name" value="UCP034285"/>
    <property type="match status" value="1"/>
</dbReference>
<evidence type="ECO:0000313" key="2">
    <source>
        <dbReference type="Proteomes" id="UP000198757"/>
    </source>
</evidence>
<organism evidence="1 2">
    <name type="scientific">Niabella drilacis (strain DSM 25811 / CCM 8410 / CCUG 62505 / LMG 26954 / E90)</name>
    <dbReference type="NCBI Taxonomy" id="1285928"/>
    <lineage>
        <taxon>Bacteria</taxon>
        <taxon>Pseudomonadati</taxon>
        <taxon>Bacteroidota</taxon>
        <taxon>Chitinophagia</taxon>
        <taxon>Chitinophagales</taxon>
        <taxon>Chitinophagaceae</taxon>
        <taxon>Niabella</taxon>
    </lineage>
</organism>
<gene>
    <name evidence="1" type="ORF">SAMN04487894_11463</name>
</gene>
<name>A0A1G6XYI9_NIADE</name>
<reference evidence="2" key="1">
    <citation type="submission" date="2016-10" db="EMBL/GenBank/DDBJ databases">
        <authorList>
            <person name="Varghese N."/>
            <person name="Submissions S."/>
        </authorList>
    </citation>
    <scope>NUCLEOTIDE SEQUENCE [LARGE SCALE GENOMIC DNA]</scope>
    <source>
        <strain evidence="2">DSM 25811 / CCM 8410 / LMG 26954 / E90</strain>
    </source>
</reference>
<dbReference type="InterPro" id="IPR027417">
    <property type="entry name" value="P-loop_NTPase"/>
</dbReference>